<dbReference type="EMBL" id="APAU02000056">
    <property type="protein sequence ID" value="EUB58734.1"/>
    <property type="molecule type" value="Genomic_DNA"/>
</dbReference>
<evidence type="ECO:0000313" key="2">
    <source>
        <dbReference type="EMBL" id="EUB58734.1"/>
    </source>
</evidence>
<sequence>MWMHGGLVKRRKPRIVTSYSLPPPHQSDSHMLNQLFLPRIPYRASVTSEQAKTPPSEGYTQQHEAYTQPITLCEETHISPPKNDEHLKWETLVDVWIVPLHPNHSSISKAVQLAVIPVNFITNPSNDGRSVYAIHVAEKSPSTPKMGEEEETGIRIEPRDRKVNVLQTEERLRVYTPLNSVLASPIHFPEEICRNQTNLVACQRIPLILRALPHDLFVAVVGAGITHDTDIDQCCDTLAQLVIAREEQTLAGDFILRFQRADEDDKEYAKKLQLLAERTFRGCPPNKVANWVTVQFKHGVQSPALIKNENSVRFRLENDRLDS</sequence>
<dbReference type="CTD" id="36342120"/>
<dbReference type="Pfam" id="PF18996">
    <property type="entry name" value="DUF5726"/>
    <property type="match status" value="1"/>
</dbReference>
<reference evidence="2 3" key="1">
    <citation type="journal article" date="2013" name="Nat. Genet.">
        <title>The genome of the hydatid tapeworm Echinococcus granulosus.</title>
        <authorList>
            <person name="Zheng H."/>
            <person name="Zhang W."/>
            <person name="Zhang L."/>
            <person name="Zhang Z."/>
            <person name="Li J."/>
            <person name="Lu G."/>
            <person name="Zhu Y."/>
            <person name="Wang Y."/>
            <person name="Huang Y."/>
            <person name="Liu J."/>
            <person name="Kang H."/>
            <person name="Chen J."/>
            <person name="Wang L."/>
            <person name="Chen A."/>
            <person name="Yu S."/>
            <person name="Gao Z."/>
            <person name="Jin L."/>
            <person name="Gu W."/>
            <person name="Wang Z."/>
            <person name="Zhao L."/>
            <person name="Shi B."/>
            <person name="Wen H."/>
            <person name="Lin R."/>
            <person name="Jones M.K."/>
            <person name="Brejova B."/>
            <person name="Vinar T."/>
            <person name="Zhao G."/>
            <person name="McManus D.P."/>
            <person name="Chen Z."/>
            <person name="Zhou Y."/>
            <person name="Wang S."/>
        </authorList>
    </citation>
    <scope>NUCLEOTIDE SEQUENCE [LARGE SCALE GENOMIC DNA]</scope>
</reference>
<gene>
    <name evidence="2" type="ORF">EGR_06405</name>
</gene>
<evidence type="ECO:0000259" key="1">
    <source>
        <dbReference type="Pfam" id="PF18996"/>
    </source>
</evidence>
<name>W6UYS4_ECHGR</name>
<protein>
    <recommendedName>
        <fullName evidence="1">DUF5726 domain-containing protein</fullName>
    </recommendedName>
</protein>
<dbReference type="GeneID" id="36342120"/>
<organism evidence="2 3">
    <name type="scientific">Echinococcus granulosus</name>
    <name type="common">Hydatid tapeworm</name>
    <dbReference type="NCBI Taxonomy" id="6210"/>
    <lineage>
        <taxon>Eukaryota</taxon>
        <taxon>Metazoa</taxon>
        <taxon>Spiralia</taxon>
        <taxon>Lophotrochozoa</taxon>
        <taxon>Platyhelminthes</taxon>
        <taxon>Cestoda</taxon>
        <taxon>Eucestoda</taxon>
        <taxon>Cyclophyllidea</taxon>
        <taxon>Taeniidae</taxon>
        <taxon>Echinococcus</taxon>
        <taxon>Echinococcus granulosus group</taxon>
    </lineage>
</organism>
<dbReference type="AlphaFoldDB" id="W6UYS4"/>
<dbReference type="KEGG" id="egl:EGR_06405"/>
<comment type="caution">
    <text evidence="2">The sequence shown here is derived from an EMBL/GenBank/DDBJ whole genome shotgun (WGS) entry which is preliminary data.</text>
</comment>
<keyword evidence="3" id="KW-1185">Reference proteome</keyword>
<proteinExistence type="predicted"/>
<accession>W6UYS4</accession>
<dbReference type="InterPro" id="IPR043784">
    <property type="entry name" value="DUF5726"/>
</dbReference>
<evidence type="ECO:0000313" key="3">
    <source>
        <dbReference type="Proteomes" id="UP000019149"/>
    </source>
</evidence>
<dbReference type="RefSeq" id="XP_024349930.1">
    <property type="nucleotide sequence ID" value="XM_024495654.1"/>
</dbReference>
<dbReference type="Proteomes" id="UP000019149">
    <property type="component" value="Unassembled WGS sequence"/>
</dbReference>
<feature type="domain" description="DUF5726" evidence="1">
    <location>
        <begin position="201"/>
        <end position="272"/>
    </location>
</feature>